<feature type="transmembrane region" description="Helical" evidence="1">
    <location>
        <begin position="31"/>
        <end position="50"/>
    </location>
</feature>
<proteinExistence type="predicted"/>
<keyword evidence="1" id="KW-0472">Membrane</keyword>
<protein>
    <submittedName>
        <fullName evidence="2">Uncharacterized protein</fullName>
    </submittedName>
</protein>
<accession>A0ABW0MDX5</accession>
<evidence type="ECO:0000256" key="1">
    <source>
        <dbReference type="SAM" id="Phobius"/>
    </source>
</evidence>
<reference evidence="3" key="1">
    <citation type="journal article" date="2019" name="Int. J. Syst. Evol. Microbiol.">
        <title>The Global Catalogue of Microorganisms (GCM) 10K type strain sequencing project: providing services to taxonomists for standard genome sequencing and annotation.</title>
        <authorList>
            <consortium name="The Broad Institute Genomics Platform"/>
            <consortium name="The Broad Institute Genome Sequencing Center for Infectious Disease"/>
            <person name="Wu L."/>
            <person name="Ma J."/>
        </authorList>
    </citation>
    <scope>NUCLEOTIDE SEQUENCE [LARGE SCALE GENOMIC DNA]</scope>
    <source>
        <strain evidence="3">JCM 17066</strain>
    </source>
</reference>
<evidence type="ECO:0000313" key="2">
    <source>
        <dbReference type="EMBL" id="MFC5475111.1"/>
    </source>
</evidence>
<keyword evidence="3" id="KW-1185">Reference proteome</keyword>
<keyword evidence="1" id="KW-1133">Transmembrane helix</keyword>
<comment type="caution">
    <text evidence="2">The sequence shown here is derived from an EMBL/GenBank/DDBJ whole genome shotgun (WGS) entry which is preliminary data.</text>
</comment>
<gene>
    <name evidence="2" type="ORF">ACFPM8_14205</name>
</gene>
<keyword evidence="1" id="KW-0812">Transmembrane</keyword>
<sequence>MRFLEKHHRTLIACALLLVLSAQRDTAMFAIIFALPLFIWFIYSIFVVCAKPERRAQQLVKVAIWVIALSLMSAIHWHRSETARHSADDIVLAVKQYKVEHHIYPANLEVIGRDSQQLKRELMLHYWFYDGKPTLLYASTIDPFDKYYYDFQADTWILHPD</sequence>
<dbReference type="Proteomes" id="UP001596045">
    <property type="component" value="Unassembled WGS sequence"/>
</dbReference>
<dbReference type="RefSeq" id="WP_378998216.1">
    <property type="nucleotide sequence ID" value="NZ_JBHSMT010000026.1"/>
</dbReference>
<name>A0ABW0MDX5_9BURK</name>
<dbReference type="EMBL" id="JBHSMT010000026">
    <property type="protein sequence ID" value="MFC5475111.1"/>
    <property type="molecule type" value="Genomic_DNA"/>
</dbReference>
<organism evidence="2 3">
    <name type="scientific">Paraherbaspirillum soli</name>
    <dbReference type="NCBI Taxonomy" id="631222"/>
    <lineage>
        <taxon>Bacteria</taxon>
        <taxon>Pseudomonadati</taxon>
        <taxon>Pseudomonadota</taxon>
        <taxon>Betaproteobacteria</taxon>
        <taxon>Burkholderiales</taxon>
        <taxon>Oxalobacteraceae</taxon>
        <taxon>Paraherbaspirillum</taxon>
    </lineage>
</organism>
<evidence type="ECO:0000313" key="3">
    <source>
        <dbReference type="Proteomes" id="UP001596045"/>
    </source>
</evidence>